<feature type="compositionally biased region" description="Polar residues" evidence="1">
    <location>
        <begin position="163"/>
        <end position="172"/>
    </location>
</feature>
<organism evidence="2 3">
    <name type="scientific">Tritrichomonas foetus</name>
    <dbReference type="NCBI Taxonomy" id="1144522"/>
    <lineage>
        <taxon>Eukaryota</taxon>
        <taxon>Metamonada</taxon>
        <taxon>Parabasalia</taxon>
        <taxon>Tritrichomonadida</taxon>
        <taxon>Tritrichomonadidae</taxon>
        <taxon>Tritrichomonas</taxon>
    </lineage>
</organism>
<gene>
    <name evidence="2" type="ORF">TRFO_20187</name>
</gene>
<protein>
    <submittedName>
        <fullName evidence="2">Uncharacterized protein</fullName>
    </submittedName>
</protein>
<name>A0A1J4KHV4_9EUKA</name>
<dbReference type="EMBL" id="MLAK01000609">
    <property type="protein sequence ID" value="OHT10512.1"/>
    <property type="molecule type" value="Genomic_DNA"/>
</dbReference>
<accession>A0A1J4KHV4</accession>
<dbReference type="RefSeq" id="XP_068363648.1">
    <property type="nucleotide sequence ID" value="XM_068501255.1"/>
</dbReference>
<evidence type="ECO:0000313" key="3">
    <source>
        <dbReference type="Proteomes" id="UP000179807"/>
    </source>
</evidence>
<evidence type="ECO:0000313" key="2">
    <source>
        <dbReference type="EMBL" id="OHT10512.1"/>
    </source>
</evidence>
<dbReference type="AlphaFoldDB" id="A0A1J4KHV4"/>
<reference evidence="2" key="1">
    <citation type="submission" date="2016-10" db="EMBL/GenBank/DDBJ databases">
        <authorList>
            <person name="Benchimol M."/>
            <person name="Almeida L.G."/>
            <person name="Vasconcelos A.T."/>
            <person name="Perreira-Neves A."/>
            <person name="Rosa I.A."/>
            <person name="Tasca T."/>
            <person name="Bogo M.R."/>
            <person name="de Souza W."/>
        </authorList>
    </citation>
    <scope>NUCLEOTIDE SEQUENCE [LARGE SCALE GENOMIC DNA]</scope>
    <source>
        <strain evidence="2">K</strain>
    </source>
</reference>
<comment type="caution">
    <text evidence="2">The sequence shown here is derived from an EMBL/GenBank/DDBJ whole genome shotgun (WGS) entry which is preliminary data.</text>
</comment>
<dbReference type="VEuPathDB" id="TrichDB:TRFO_20187"/>
<dbReference type="Proteomes" id="UP000179807">
    <property type="component" value="Unassembled WGS sequence"/>
</dbReference>
<dbReference type="GeneID" id="94835959"/>
<feature type="region of interest" description="Disordered" evidence="1">
    <location>
        <begin position="146"/>
        <end position="172"/>
    </location>
</feature>
<proteinExistence type="predicted"/>
<sequence>MAQSESLIASTKNSFQIQYKADMLKGGQLSFTDNIIKIEESDSDDEEEIINWNYNNISYKCNFNQIMTQKTSAIRCSRPSKSVFPRACKFNKFRRNSSSLIENSQSESTKLNFQKIEIDDETPCNVIGSYDNSENFYKMSFFSYGEEHDSDEDKDNDDIFRKQSYTSNISQK</sequence>
<keyword evidence="3" id="KW-1185">Reference proteome</keyword>
<evidence type="ECO:0000256" key="1">
    <source>
        <dbReference type="SAM" id="MobiDB-lite"/>
    </source>
</evidence>